<sequence length="472" mass="50367">MNARYAALGLVAALVPIGPACSALAQSAAAASGQVLTGQAAYSDWRHDAPGTRRRLTPADMPAPYASRSASNTPSLVDPPAGALPKVPAGYTVAPFVTGLENPRMVRVAPNGDIFVAETTPGRIRILRAADGATRPDRNEVFARGLDEPFGIAFYPQGPAPKWVYVATINSVVRFAYNSGDLKAAGPPETVVDRISSTVGYHTTRDVQFSRDGTQMLVSVGSGSNVAQGMPAHDQDWVRQWDARTLPGAAWGGETDRADVLAFDPDGHNRHVFAAGLRNCVALAVHPRTGDLWCATNERDGLGDNLVPDYVTRVRAGAFYGWPWFYIGANQDPRHAGERADLASRTTIPDVLIQPHSAPLGMTFYRSVPGGAATFPSDADGDAFVALHGSWNRSRRTGYKLVRLRLHDGVPDGEYEDFMTGFVADDDTVWGRPVGVAEAHDGALLVTEDGNGTIWRVGHASEHQPAGSGKLP</sequence>
<dbReference type="RefSeq" id="WP_171835165.1">
    <property type="nucleotide sequence ID" value="NZ_CP053708.1"/>
</dbReference>
<dbReference type="InterPro" id="IPR054539">
    <property type="entry name" value="Beta-prop_PDH"/>
</dbReference>
<keyword evidence="5" id="KW-1185">Reference proteome</keyword>
<feature type="domain" description="Pyrroloquinoline quinone-dependent pyranose dehydrogenase beta-propeller" evidence="3">
    <location>
        <begin position="85"/>
        <end position="302"/>
    </location>
</feature>
<accession>A0A6M8HT97</accession>
<dbReference type="PANTHER" id="PTHR19328:SF53">
    <property type="entry name" value="MEMBRANE PROTEIN"/>
    <property type="match status" value="1"/>
</dbReference>
<evidence type="ECO:0000313" key="4">
    <source>
        <dbReference type="EMBL" id="QKE91739.1"/>
    </source>
</evidence>
<dbReference type="EMBL" id="CP053708">
    <property type="protein sequence ID" value="QKE91739.1"/>
    <property type="molecule type" value="Genomic_DNA"/>
</dbReference>
<name>A0A6M8HT97_9PROT</name>
<dbReference type="Gene3D" id="2.120.10.30">
    <property type="entry name" value="TolB, C-terminal domain"/>
    <property type="match status" value="1"/>
</dbReference>
<gene>
    <name evidence="4" type="ORF">HN018_18390</name>
</gene>
<dbReference type="SUPFAM" id="SSF50952">
    <property type="entry name" value="Soluble quinoprotein glucose dehydrogenase"/>
    <property type="match status" value="1"/>
</dbReference>
<dbReference type="KEGG" id="lck:HN018_18390"/>
<feature type="chain" id="PRO_5026803278" evidence="2">
    <location>
        <begin position="26"/>
        <end position="472"/>
    </location>
</feature>
<keyword evidence="2" id="KW-0732">Signal</keyword>
<reference evidence="4 5" key="1">
    <citation type="journal article" date="2014" name="World J. Microbiol. Biotechnol.">
        <title>Biodiversity and physiological characteristics of Antarctic and Arctic lichens-associated bacteria.</title>
        <authorList>
            <person name="Lee Y.M."/>
            <person name="Kim E.H."/>
            <person name="Lee H.K."/>
            <person name="Hong S.G."/>
        </authorList>
    </citation>
    <scope>NUCLEOTIDE SEQUENCE [LARGE SCALE GENOMIC DNA]</scope>
    <source>
        <strain evidence="4 5">PAMC 26569</strain>
    </source>
</reference>
<evidence type="ECO:0000259" key="3">
    <source>
        <dbReference type="Pfam" id="PF22807"/>
    </source>
</evidence>
<organism evidence="4 5">
    <name type="scientific">Lichenicola cladoniae</name>
    <dbReference type="NCBI Taxonomy" id="1484109"/>
    <lineage>
        <taxon>Bacteria</taxon>
        <taxon>Pseudomonadati</taxon>
        <taxon>Pseudomonadota</taxon>
        <taxon>Alphaproteobacteria</taxon>
        <taxon>Acetobacterales</taxon>
        <taxon>Acetobacteraceae</taxon>
        <taxon>Lichenicola</taxon>
    </lineage>
</organism>
<proteinExistence type="predicted"/>
<feature type="domain" description="Pyrroloquinoline quinone-dependent pyranose dehydrogenase beta-propeller" evidence="3">
    <location>
        <begin position="343"/>
        <end position="457"/>
    </location>
</feature>
<dbReference type="InterPro" id="IPR011042">
    <property type="entry name" value="6-blade_b-propeller_TolB-like"/>
</dbReference>
<evidence type="ECO:0000256" key="1">
    <source>
        <dbReference type="SAM" id="MobiDB-lite"/>
    </source>
</evidence>
<feature type="signal peptide" evidence="2">
    <location>
        <begin position="1"/>
        <end position="25"/>
    </location>
</feature>
<dbReference type="Pfam" id="PF22807">
    <property type="entry name" value="TrAA12"/>
    <property type="match status" value="2"/>
</dbReference>
<protein>
    <submittedName>
        <fullName evidence="4">Sorbosone dehydrogenase family protein</fullName>
    </submittedName>
</protein>
<evidence type="ECO:0000313" key="5">
    <source>
        <dbReference type="Proteomes" id="UP000500767"/>
    </source>
</evidence>
<feature type="region of interest" description="Disordered" evidence="1">
    <location>
        <begin position="46"/>
        <end position="77"/>
    </location>
</feature>
<dbReference type="InterPro" id="IPR011041">
    <property type="entry name" value="Quinoprot_gluc/sorb_DH_b-prop"/>
</dbReference>
<dbReference type="PANTHER" id="PTHR19328">
    <property type="entry name" value="HEDGEHOG-INTERACTING PROTEIN"/>
    <property type="match status" value="1"/>
</dbReference>
<dbReference type="Proteomes" id="UP000500767">
    <property type="component" value="Chromosome"/>
</dbReference>
<evidence type="ECO:0000256" key="2">
    <source>
        <dbReference type="SAM" id="SignalP"/>
    </source>
</evidence>
<dbReference type="AlphaFoldDB" id="A0A6M8HT97"/>